<accession>A0A1I7NPI7</accession>
<sequence>MRRPSPQKLLQHNVTAHLAAHGISMDQLGERLGWPQTDLDALAAGTLDASLDQLDALAHTLGALPVDLLEDIVPAGRPMELAP</sequence>
<reference evidence="1 2" key="1">
    <citation type="submission" date="2016-10" db="EMBL/GenBank/DDBJ databases">
        <authorList>
            <person name="de Groot N.N."/>
        </authorList>
    </citation>
    <scope>NUCLEOTIDE SEQUENCE [LARGE SCALE GENOMIC DNA]</scope>
    <source>
        <strain evidence="1 2">IPL20</strain>
    </source>
</reference>
<dbReference type="STRING" id="429728.SAMN05216456_2583"/>
<dbReference type="RefSeq" id="WP_092425159.1">
    <property type="nucleotide sequence ID" value="NZ_FPCK01000002.1"/>
</dbReference>
<organism evidence="1 2">
    <name type="scientific">Devosia crocina</name>
    <dbReference type="NCBI Taxonomy" id="429728"/>
    <lineage>
        <taxon>Bacteria</taxon>
        <taxon>Pseudomonadati</taxon>
        <taxon>Pseudomonadota</taxon>
        <taxon>Alphaproteobacteria</taxon>
        <taxon>Hyphomicrobiales</taxon>
        <taxon>Devosiaceae</taxon>
        <taxon>Devosia</taxon>
    </lineage>
</organism>
<dbReference type="AlphaFoldDB" id="A0A1I7NPI7"/>
<evidence type="ECO:0000313" key="1">
    <source>
        <dbReference type="EMBL" id="SFV36591.1"/>
    </source>
</evidence>
<dbReference type="InterPro" id="IPR001387">
    <property type="entry name" value="Cro/C1-type_HTH"/>
</dbReference>
<protein>
    <submittedName>
        <fullName evidence="1">Helix-turn-helix domain-containing protein</fullName>
    </submittedName>
</protein>
<dbReference type="InterPro" id="IPR010982">
    <property type="entry name" value="Lambda_DNA-bd_dom_sf"/>
</dbReference>
<dbReference type="Proteomes" id="UP000199074">
    <property type="component" value="Unassembled WGS sequence"/>
</dbReference>
<dbReference type="EMBL" id="FPCK01000002">
    <property type="protein sequence ID" value="SFV36591.1"/>
    <property type="molecule type" value="Genomic_DNA"/>
</dbReference>
<name>A0A1I7NPI7_9HYPH</name>
<dbReference type="Gene3D" id="1.10.260.40">
    <property type="entry name" value="lambda repressor-like DNA-binding domains"/>
    <property type="match status" value="1"/>
</dbReference>
<proteinExistence type="predicted"/>
<evidence type="ECO:0000313" key="2">
    <source>
        <dbReference type="Proteomes" id="UP000199074"/>
    </source>
</evidence>
<keyword evidence="2" id="KW-1185">Reference proteome</keyword>
<gene>
    <name evidence="1" type="ORF">SAMN05216456_2583</name>
</gene>
<dbReference type="GO" id="GO:0003677">
    <property type="term" value="F:DNA binding"/>
    <property type="evidence" value="ECO:0007669"/>
    <property type="project" value="InterPro"/>
</dbReference>
<dbReference type="CDD" id="cd00093">
    <property type="entry name" value="HTH_XRE"/>
    <property type="match status" value="1"/>
</dbReference>
<dbReference type="SUPFAM" id="SSF47413">
    <property type="entry name" value="lambda repressor-like DNA-binding domains"/>
    <property type="match status" value="1"/>
</dbReference>